<sequence length="667" mass="76469">MVAGEKFAENFYASRGNITQNSVDAEPPSFSDPDGYVDDISDEELLGDILKLKPREDDSNDLIVVVDGIPIVGSDRLPKLKSVMSKILSKIGHVVREFYPMENDQTKGYRHVEEKWEVPKPRPYKDHGNLRSWLLNPDCFDQFVIQCGGGGDEWIAVHTNTPSEPTIVVEKKDWSESAVQWSPFGTYLATVHKKGIALWGGEKFEQIIRFSHLDVRFFDFSPCERYIVTYAEPKNRYADASDALKIWDVRTGEMKRAFAFASHICKRWPCFKWSHDGSFFAALKDDVLSVYETSSFALLGKKSLRIDGIRDFQWSPSAPFLAYWVAEKNQAPGRVALMKIPEKIDVRSKNMFNMAEASIYWQKSGDNLCFKVDRYGKKKEEKDGEIKYSGITYNLEIFHFREKEVPVSTQEVKEPVQAFDWEPLGSKFAVIQGDLKTNVNFYTLRTSPLGISHLKTLSFKQQVNTIFWSPVGQYLVFAGLKSTVGGTLAFVDASGTDINLTNSQEHTGVTDVVWDPTGRYVVTSVSSWTGGRGGDTGYMMWNFLGRLLQRKPIERFCKFAWRPRPAPLLPELKIKEIRKNMKKYSSIFEEKDRQILSKASEEILNRRRKLVEEFNKWREPLVDQWNAEKPLRVELRGVDTDSIFVVSDMQEEVVEYLINEEETVIAE</sequence>
<evidence type="ECO:0000259" key="8">
    <source>
        <dbReference type="Pfam" id="PF08662"/>
    </source>
</evidence>
<dbReference type="GO" id="GO:0016282">
    <property type="term" value="C:eukaryotic 43S preinitiation complex"/>
    <property type="evidence" value="ECO:0007669"/>
    <property type="project" value="UniProtKB-UniRule"/>
</dbReference>
<dbReference type="InterPro" id="IPR011400">
    <property type="entry name" value="EIF3B"/>
</dbReference>
<gene>
    <name evidence="9" type="ORF">SBAD_LOCUS2942</name>
</gene>
<keyword evidence="1 6" id="KW-0963">Cytoplasm</keyword>
<name>A0A183IH47_9BILA</name>
<dbReference type="HAMAP" id="MF_03001">
    <property type="entry name" value="eIF3b"/>
    <property type="match status" value="1"/>
</dbReference>
<dbReference type="GO" id="GO:0031369">
    <property type="term" value="F:translation initiation factor binding"/>
    <property type="evidence" value="ECO:0007669"/>
    <property type="project" value="InterPro"/>
</dbReference>
<evidence type="ECO:0000256" key="1">
    <source>
        <dbReference type="ARBA" id="ARBA00022490"/>
    </source>
</evidence>
<dbReference type="EMBL" id="UZAM01007488">
    <property type="protein sequence ID" value="VDO99458.1"/>
    <property type="molecule type" value="Genomic_DNA"/>
</dbReference>
<dbReference type="GO" id="GO:0003743">
    <property type="term" value="F:translation initiation factor activity"/>
    <property type="evidence" value="ECO:0007669"/>
    <property type="project" value="UniProtKB-UniRule"/>
</dbReference>
<comment type="similarity">
    <text evidence="6 7">Belongs to the eIF-3 subunit B family.</text>
</comment>
<dbReference type="PIRSF" id="PIRSF036424">
    <property type="entry name" value="eIF3b"/>
    <property type="match status" value="1"/>
</dbReference>
<dbReference type="Gene3D" id="2.130.10.10">
    <property type="entry name" value="YVTN repeat-like/Quinoprotein amine dehydrogenase"/>
    <property type="match status" value="2"/>
</dbReference>
<evidence type="ECO:0000256" key="6">
    <source>
        <dbReference type="HAMAP-Rule" id="MF_03001"/>
    </source>
</evidence>
<dbReference type="GO" id="GO:0033290">
    <property type="term" value="C:eukaryotic 48S preinitiation complex"/>
    <property type="evidence" value="ECO:0007669"/>
    <property type="project" value="UniProtKB-UniRule"/>
</dbReference>
<feature type="domain" description="Translation initiation factor beta propellor-like" evidence="8">
    <location>
        <begin position="349"/>
        <end position="558"/>
    </location>
</feature>
<comment type="function">
    <text evidence="7">Component of the eukaryotic translation initiation factor 3 (eIF-3) complex, which is involved in protein synthesis and, together with other initiation factors, stimulates binding of mRNA and methionyl-tRNAi to the 40S ribosome.</text>
</comment>
<comment type="function">
    <text evidence="6">RNA-binding component of the eukaryotic translation initiation factor 3 (eIF-3) complex, which is involved in protein synthesis of a specialized repertoire of mRNAs and, together with other initiation factors, stimulates binding of mRNA and methionyl-tRNAi to the 40S ribosome. The eIF-3 complex specifically targets and initiates translation of a subset of mRNAs involved in cell proliferation.</text>
</comment>
<comment type="subcellular location">
    <subcellularLocation>
        <location evidence="6 7">Cytoplasm</location>
    </subcellularLocation>
</comment>
<keyword evidence="4 6" id="KW-0694">RNA-binding</keyword>
<accession>A0A183IH47</accession>
<reference evidence="11" key="1">
    <citation type="submission" date="2016-06" db="UniProtKB">
        <authorList>
            <consortium name="WormBaseParasite"/>
        </authorList>
    </citation>
    <scope>IDENTIFICATION</scope>
</reference>
<dbReference type="InterPro" id="IPR015943">
    <property type="entry name" value="WD40/YVTN_repeat-like_dom_sf"/>
</dbReference>
<dbReference type="InterPro" id="IPR013979">
    <property type="entry name" value="TIF_beta_prop-like"/>
</dbReference>
<evidence type="ECO:0000313" key="9">
    <source>
        <dbReference type="EMBL" id="VDO99458.1"/>
    </source>
</evidence>
<evidence type="ECO:0000256" key="2">
    <source>
        <dbReference type="ARBA" id="ARBA00022540"/>
    </source>
</evidence>
<dbReference type="Proteomes" id="UP000270296">
    <property type="component" value="Unassembled WGS sequence"/>
</dbReference>
<keyword evidence="3" id="KW-0853">WD repeat</keyword>
<keyword evidence="10" id="KW-1185">Reference proteome</keyword>
<evidence type="ECO:0000256" key="4">
    <source>
        <dbReference type="ARBA" id="ARBA00022884"/>
    </source>
</evidence>
<evidence type="ECO:0000313" key="10">
    <source>
        <dbReference type="Proteomes" id="UP000270296"/>
    </source>
</evidence>
<evidence type="ECO:0000256" key="3">
    <source>
        <dbReference type="ARBA" id="ARBA00022574"/>
    </source>
</evidence>
<comment type="subunit">
    <text evidence="6 7">Component of the eukaryotic translation initiation factor 3 (eIF-3) complex.</text>
</comment>
<proteinExistence type="inferred from homology"/>
<protein>
    <recommendedName>
        <fullName evidence="6 7">Eukaryotic translation initiation factor 3 subunit B</fullName>
        <shortName evidence="6 7">eIF3b</shortName>
    </recommendedName>
    <alternativeName>
        <fullName evidence="6">Eukaryotic translation initiation factor 3 subunit 9</fullName>
    </alternativeName>
</protein>
<dbReference type="OrthoDB" id="10250414at2759"/>
<evidence type="ECO:0000256" key="5">
    <source>
        <dbReference type="ARBA" id="ARBA00022917"/>
    </source>
</evidence>
<reference evidence="9 10" key="2">
    <citation type="submission" date="2018-11" db="EMBL/GenBank/DDBJ databases">
        <authorList>
            <consortium name="Pathogen Informatics"/>
        </authorList>
    </citation>
    <scope>NUCLEOTIDE SEQUENCE [LARGE SCALE GENOMIC DNA]</scope>
</reference>
<evidence type="ECO:0000256" key="7">
    <source>
        <dbReference type="PIRNR" id="PIRNR036424"/>
    </source>
</evidence>
<dbReference type="SUPFAM" id="SSF82171">
    <property type="entry name" value="DPP6 N-terminal domain-like"/>
    <property type="match status" value="1"/>
</dbReference>
<evidence type="ECO:0000313" key="11">
    <source>
        <dbReference type="WBParaSite" id="SBAD_0000308101-mRNA-1"/>
    </source>
</evidence>
<dbReference type="GO" id="GO:0001732">
    <property type="term" value="P:formation of cytoplasmic translation initiation complex"/>
    <property type="evidence" value="ECO:0007669"/>
    <property type="project" value="UniProtKB-UniRule"/>
</dbReference>
<organism evidence="11">
    <name type="scientific">Soboliphyme baturini</name>
    <dbReference type="NCBI Taxonomy" id="241478"/>
    <lineage>
        <taxon>Eukaryota</taxon>
        <taxon>Metazoa</taxon>
        <taxon>Ecdysozoa</taxon>
        <taxon>Nematoda</taxon>
        <taxon>Enoplea</taxon>
        <taxon>Dorylaimia</taxon>
        <taxon>Dioctophymatida</taxon>
        <taxon>Dioctophymatoidea</taxon>
        <taxon>Soboliphymatidae</taxon>
        <taxon>Soboliphyme</taxon>
    </lineage>
</organism>
<dbReference type="WBParaSite" id="SBAD_0000308101-mRNA-1">
    <property type="protein sequence ID" value="SBAD_0000308101-mRNA-1"/>
    <property type="gene ID" value="SBAD_0000308101"/>
</dbReference>
<dbReference type="PANTHER" id="PTHR14068:SF0">
    <property type="entry name" value="EUKARYOTIC TRANSLATION INITIATION FACTOR 3 SUBUNIT B"/>
    <property type="match status" value="1"/>
</dbReference>
<dbReference type="GO" id="GO:0003723">
    <property type="term" value="F:RNA binding"/>
    <property type="evidence" value="ECO:0007669"/>
    <property type="project" value="UniProtKB-UniRule"/>
</dbReference>
<dbReference type="AlphaFoldDB" id="A0A183IH47"/>
<dbReference type="Pfam" id="PF08662">
    <property type="entry name" value="eIF2A"/>
    <property type="match status" value="1"/>
</dbReference>
<dbReference type="GO" id="GO:0005852">
    <property type="term" value="C:eukaryotic translation initiation factor 3 complex"/>
    <property type="evidence" value="ECO:0007669"/>
    <property type="project" value="UniProtKB-UniRule"/>
</dbReference>
<keyword evidence="2 6" id="KW-0396">Initiation factor</keyword>
<dbReference type="PANTHER" id="PTHR14068">
    <property type="entry name" value="EUKARYOTIC TRANSLATION INITIATION FACTOR 3 EIF3 -RELATED"/>
    <property type="match status" value="1"/>
</dbReference>
<keyword evidence="5 6" id="KW-0648">Protein biosynthesis</keyword>